<dbReference type="InterPro" id="IPR009078">
    <property type="entry name" value="Ferritin-like_SF"/>
</dbReference>
<dbReference type="Pfam" id="PF00268">
    <property type="entry name" value="Ribonuc_red_sm"/>
    <property type="match status" value="1"/>
</dbReference>
<dbReference type="InterPro" id="IPR012348">
    <property type="entry name" value="RNR-like"/>
</dbReference>
<dbReference type="SUPFAM" id="SSF47240">
    <property type="entry name" value="Ferritin-like"/>
    <property type="match status" value="1"/>
</dbReference>
<name>A0ABD0UU32_DENTH</name>
<dbReference type="AlphaFoldDB" id="A0ABD0UU32"/>
<comment type="caution">
    <text evidence="1">The sequence shown here is derived from an EMBL/GenBank/DDBJ whole genome shotgun (WGS) entry which is preliminary data.</text>
</comment>
<dbReference type="PANTHER" id="PTHR23409:SF18">
    <property type="entry name" value="RIBONUCLEOSIDE-DIPHOSPHATE REDUCTASE SUBUNIT M2"/>
    <property type="match status" value="1"/>
</dbReference>
<dbReference type="PANTHER" id="PTHR23409">
    <property type="entry name" value="RIBONUCLEOSIDE-DIPHOSPHATE REDUCTASE SMALL CHAIN"/>
    <property type="match status" value="1"/>
</dbReference>
<dbReference type="Proteomes" id="UP001552299">
    <property type="component" value="Unassembled WGS sequence"/>
</dbReference>
<reference evidence="1 2" key="1">
    <citation type="journal article" date="2024" name="Plant Biotechnol. J.">
        <title>Dendrobium thyrsiflorum genome and its molecular insights into genes involved in important horticultural traits.</title>
        <authorList>
            <person name="Chen B."/>
            <person name="Wang J.Y."/>
            <person name="Zheng P.J."/>
            <person name="Li K.L."/>
            <person name="Liang Y.M."/>
            <person name="Chen X.F."/>
            <person name="Zhang C."/>
            <person name="Zhao X."/>
            <person name="He X."/>
            <person name="Zhang G.Q."/>
            <person name="Liu Z.J."/>
            <person name="Xu Q."/>
        </authorList>
    </citation>
    <scope>NUCLEOTIDE SEQUENCE [LARGE SCALE GENOMIC DNA]</scope>
    <source>
        <strain evidence="1">GZMU011</strain>
    </source>
</reference>
<dbReference type="InterPro" id="IPR000358">
    <property type="entry name" value="RNR_small_fam"/>
</dbReference>
<organism evidence="1 2">
    <name type="scientific">Dendrobium thyrsiflorum</name>
    <name type="common">Pinecone-like raceme dendrobium</name>
    <name type="synonym">Orchid</name>
    <dbReference type="NCBI Taxonomy" id="117978"/>
    <lineage>
        <taxon>Eukaryota</taxon>
        <taxon>Viridiplantae</taxon>
        <taxon>Streptophyta</taxon>
        <taxon>Embryophyta</taxon>
        <taxon>Tracheophyta</taxon>
        <taxon>Spermatophyta</taxon>
        <taxon>Magnoliopsida</taxon>
        <taxon>Liliopsida</taxon>
        <taxon>Asparagales</taxon>
        <taxon>Orchidaceae</taxon>
        <taxon>Epidendroideae</taxon>
        <taxon>Malaxideae</taxon>
        <taxon>Dendrobiinae</taxon>
        <taxon>Dendrobium</taxon>
    </lineage>
</organism>
<sequence>MYKKAEASFWIAKEVNLSKDLHHWDQTLKSSKRHFVTHILAFFTVVDRITIENLADDARSGEEDGFLGGKAVHCYSLVRAYEFVSTQMVKYATSLSRKSIIDIEGEATKRFEAVYPTLKKMALAGSPGFNHRPSLLEF</sequence>
<protein>
    <submittedName>
        <fullName evidence="1">Uncharacterized protein</fullName>
    </submittedName>
</protein>
<accession>A0ABD0UU32</accession>
<dbReference type="EMBL" id="JANQDX010000011">
    <property type="protein sequence ID" value="KAL0916214.1"/>
    <property type="molecule type" value="Genomic_DNA"/>
</dbReference>
<keyword evidence="2" id="KW-1185">Reference proteome</keyword>
<evidence type="ECO:0000313" key="1">
    <source>
        <dbReference type="EMBL" id="KAL0916214.1"/>
    </source>
</evidence>
<gene>
    <name evidence="1" type="ORF">M5K25_013706</name>
</gene>
<dbReference type="Gene3D" id="1.10.620.20">
    <property type="entry name" value="Ribonucleotide Reductase, subunit A"/>
    <property type="match status" value="1"/>
</dbReference>
<evidence type="ECO:0000313" key="2">
    <source>
        <dbReference type="Proteomes" id="UP001552299"/>
    </source>
</evidence>
<proteinExistence type="predicted"/>